<accession>A0ACB0ZJ55</accession>
<reference evidence="1" key="1">
    <citation type="submission" date="2023-11" db="EMBL/GenBank/DDBJ databases">
        <authorList>
            <person name="Poullet M."/>
        </authorList>
    </citation>
    <scope>NUCLEOTIDE SEQUENCE</scope>
    <source>
        <strain evidence="1">E1834</strain>
    </source>
</reference>
<name>A0ACB0ZJ55_MELEN</name>
<dbReference type="EMBL" id="CAVMJV010000036">
    <property type="protein sequence ID" value="CAK5078883.1"/>
    <property type="molecule type" value="Genomic_DNA"/>
</dbReference>
<dbReference type="Proteomes" id="UP001497535">
    <property type="component" value="Unassembled WGS sequence"/>
</dbReference>
<evidence type="ECO:0000313" key="2">
    <source>
        <dbReference type="Proteomes" id="UP001497535"/>
    </source>
</evidence>
<comment type="caution">
    <text evidence="1">The sequence shown here is derived from an EMBL/GenBank/DDBJ whole genome shotgun (WGS) entry which is preliminary data.</text>
</comment>
<keyword evidence="2" id="KW-1185">Reference proteome</keyword>
<evidence type="ECO:0000313" key="1">
    <source>
        <dbReference type="EMBL" id="CAK5078883.1"/>
    </source>
</evidence>
<proteinExistence type="predicted"/>
<organism evidence="1 2">
    <name type="scientific">Meloidogyne enterolobii</name>
    <name type="common">Root-knot nematode worm</name>
    <name type="synonym">Meloidogyne mayaguensis</name>
    <dbReference type="NCBI Taxonomy" id="390850"/>
    <lineage>
        <taxon>Eukaryota</taxon>
        <taxon>Metazoa</taxon>
        <taxon>Ecdysozoa</taxon>
        <taxon>Nematoda</taxon>
        <taxon>Chromadorea</taxon>
        <taxon>Rhabditida</taxon>
        <taxon>Tylenchina</taxon>
        <taxon>Tylenchomorpha</taxon>
        <taxon>Tylenchoidea</taxon>
        <taxon>Meloidogynidae</taxon>
        <taxon>Meloidogyninae</taxon>
        <taxon>Meloidogyne</taxon>
    </lineage>
</organism>
<protein>
    <submittedName>
        <fullName evidence="1">Uncharacterized protein</fullName>
    </submittedName>
</protein>
<gene>
    <name evidence="1" type="ORF">MENTE1834_LOCUS25956</name>
</gene>
<sequence length="302" mass="33185">MNLAVKNENVITNGSTNSTTEQDGKVFVGPGAKKEAGIVGLGLNKLRSFQIIDLERAKKYAIDQSIRFVMEKQRMAHQQQQQKVALYSQALALMSRIYIGSVNFDVSEDQIRTVFGIYGPIKNVNMSIDPTTGNHKGFCFIEYEVPEAAFLAIDAMNGKFLGGRTIKVMPVGRQDSTPQAQPIIDMVMTEARQYNRVFVASVHPDITEQDLRSVFMAFGEITKCQLAKHPILKRHSASVKEAVEGMNGFDLGGQILKVGRCVTPPDALHYLSSGGSTSALPAAAAIGCYYIRFFTDIIFSCC</sequence>